<dbReference type="GO" id="GO:0005833">
    <property type="term" value="C:hemoglobin complex"/>
    <property type="evidence" value="ECO:0007669"/>
    <property type="project" value="TreeGrafter"/>
</dbReference>
<dbReference type="PANTHER" id="PTHR11442:SF102">
    <property type="entry name" value="HEMOGLOBIN SUBUNIT BETA-1-RELATED"/>
    <property type="match status" value="1"/>
</dbReference>
<evidence type="ECO:0000313" key="10">
    <source>
        <dbReference type="Ensembl" id="ENSMALP00000029428.1"/>
    </source>
</evidence>
<evidence type="ECO:0000256" key="8">
    <source>
        <dbReference type="RuleBase" id="RU000356"/>
    </source>
</evidence>
<evidence type="ECO:0000256" key="4">
    <source>
        <dbReference type="ARBA" id="ARBA00022617"/>
    </source>
</evidence>
<dbReference type="GO" id="GO:0043177">
    <property type="term" value="F:organic acid binding"/>
    <property type="evidence" value="ECO:0007669"/>
    <property type="project" value="TreeGrafter"/>
</dbReference>
<dbReference type="InterPro" id="IPR012292">
    <property type="entry name" value="Globin/Proto"/>
</dbReference>
<dbReference type="GO" id="GO:0005344">
    <property type="term" value="F:oxygen carrier activity"/>
    <property type="evidence" value="ECO:0007669"/>
    <property type="project" value="UniProtKB-KW"/>
</dbReference>
<keyword evidence="11" id="KW-1185">Reference proteome</keyword>
<dbReference type="GO" id="GO:0072562">
    <property type="term" value="C:blood microparticle"/>
    <property type="evidence" value="ECO:0007669"/>
    <property type="project" value="TreeGrafter"/>
</dbReference>
<comment type="subunit">
    <text evidence="2">Heterotetramer of two alpha chains and two beta chains.</text>
</comment>
<dbReference type="GO" id="GO:0019825">
    <property type="term" value="F:oxygen binding"/>
    <property type="evidence" value="ECO:0007669"/>
    <property type="project" value="InterPro"/>
</dbReference>
<dbReference type="Proteomes" id="UP000261600">
    <property type="component" value="Unplaced"/>
</dbReference>
<evidence type="ECO:0000256" key="6">
    <source>
        <dbReference type="ARBA" id="ARBA00022723"/>
    </source>
</evidence>
<name>A0A3Q3KJ40_MONAL</name>
<evidence type="ECO:0000313" key="11">
    <source>
        <dbReference type="Proteomes" id="UP000261600"/>
    </source>
</evidence>
<dbReference type="InterPro" id="IPR009050">
    <property type="entry name" value="Globin-like_sf"/>
</dbReference>
<evidence type="ECO:0000256" key="1">
    <source>
        <dbReference type="ARBA" id="ARBA00008705"/>
    </source>
</evidence>
<dbReference type="GO" id="GO:0004601">
    <property type="term" value="F:peroxidase activity"/>
    <property type="evidence" value="ECO:0007669"/>
    <property type="project" value="TreeGrafter"/>
</dbReference>
<dbReference type="GO" id="GO:0046872">
    <property type="term" value="F:metal ion binding"/>
    <property type="evidence" value="ECO:0007669"/>
    <property type="project" value="UniProtKB-KW"/>
</dbReference>
<dbReference type="PANTHER" id="PTHR11442">
    <property type="entry name" value="HEMOGLOBIN FAMILY MEMBER"/>
    <property type="match status" value="1"/>
</dbReference>
<evidence type="ECO:0000256" key="7">
    <source>
        <dbReference type="ARBA" id="ARBA00023004"/>
    </source>
</evidence>
<keyword evidence="3 8" id="KW-0813">Transport</keyword>
<dbReference type="GO" id="GO:0031838">
    <property type="term" value="C:haptoglobin-hemoglobin complex"/>
    <property type="evidence" value="ECO:0007669"/>
    <property type="project" value="TreeGrafter"/>
</dbReference>
<dbReference type="Ensembl" id="ENSMALT00000029956.1">
    <property type="protein sequence ID" value="ENSMALP00000029428.1"/>
    <property type="gene ID" value="ENSMALG00000019993.1"/>
</dbReference>
<dbReference type="InterPro" id="IPR050056">
    <property type="entry name" value="Hemoglobin_oxygen_transport"/>
</dbReference>
<evidence type="ECO:0000259" key="9">
    <source>
        <dbReference type="Pfam" id="PF00042"/>
    </source>
</evidence>
<dbReference type="GO" id="GO:0020037">
    <property type="term" value="F:heme binding"/>
    <property type="evidence" value="ECO:0007669"/>
    <property type="project" value="InterPro"/>
</dbReference>
<dbReference type="GO" id="GO:0042744">
    <property type="term" value="P:hydrogen peroxide catabolic process"/>
    <property type="evidence" value="ECO:0007669"/>
    <property type="project" value="TreeGrafter"/>
</dbReference>
<reference evidence="10" key="1">
    <citation type="submission" date="2025-08" db="UniProtKB">
        <authorList>
            <consortium name="Ensembl"/>
        </authorList>
    </citation>
    <scope>IDENTIFICATION</scope>
</reference>
<keyword evidence="6" id="KW-0479">Metal-binding</keyword>
<protein>
    <recommendedName>
        <fullName evidence="9">Globin domain-containing protein</fullName>
    </recommendedName>
</protein>
<dbReference type="AlphaFoldDB" id="A0A3Q3KJ40"/>
<proteinExistence type="inferred from homology"/>
<dbReference type="Pfam" id="PF00042">
    <property type="entry name" value="Globin"/>
    <property type="match status" value="1"/>
</dbReference>
<accession>A0A3Q3KJ40</accession>
<evidence type="ECO:0000256" key="3">
    <source>
        <dbReference type="ARBA" id="ARBA00022448"/>
    </source>
</evidence>
<keyword evidence="7" id="KW-0408">Iron</keyword>
<dbReference type="InterPro" id="IPR000971">
    <property type="entry name" value="Globin"/>
</dbReference>
<sequence>MQSVISYGNKLLRFCFFLLLVCFPYESCHFRFLIVFPWNQRYFAAFGNLSTAAVMGGLEKAVKNLDDIKNTYKSLSVMHSEKLHVDPDNFRHECLKSNQHESFTFLIHAATSLFLQGDLLLFSPLL</sequence>
<feature type="domain" description="Globin" evidence="9">
    <location>
        <begin position="31"/>
        <end position="91"/>
    </location>
</feature>
<evidence type="ECO:0000256" key="2">
    <source>
        <dbReference type="ARBA" id="ARBA00011125"/>
    </source>
</evidence>
<comment type="similarity">
    <text evidence="1 8">Belongs to the globin family.</text>
</comment>
<dbReference type="Gene3D" id="1.10.490.10">
    <property type="entry name" value="Globins"/>
    <property type="match status" value="1"/>
</dbReference>
<dbReference type="SUPFAM" id="SSF46458">
    <property type="entry name" value="Globin-like"/>
    <property type="match status" value="1"/>
</dbReference>
<evidence type="ECO:0000256" key="5">
    <source>
        <dbReference type="ARBA" id="ARBA00022621"/>
    </source>
</evidence>
<organism evidence="10 11">
    <name type="scientific">Monopterus albus</name>
    <name type="common">Swamp eel</name>
    <dbReference type="NCBI Taxonomy" id="43700"/>
    <lineage>
        <taxon>Eukaryota</taxon>
        <taxon>Metazoa</taxon>
        <taxon>Chordata</taxon>
        <taxon>Craniata</taxon>
        <taxon>Vertebrata</taxon>
        <taxon>Euteleostomi</taxon>
        <taxon>Actinopterygii</taxon>
        <taxon>Neopterygii</taxon>
        <taxon>Teleostei</taxon>
        <taxon>Neoteleostei</taxon>
        <taxon>Acanthomorphata</taxon>
        <taxon>Anabantaria</taxon>
        <taxon>Synbranchiformes</taxon>
        <taxon>Synbranchidae</taxon>
        <taxon>Monopterus</taxon>
    </lineage>
</organism>
<dbReference type="GO" id="GO:0031720">
    <property type="term" value="F:haptoglobin binding"/>
    <property type="evidence" value="ECO:0007669"/>
    <property type="project" value="TreeGrafter"/>
</dbReference>
<keyword evidence="5 8" id="KW-0561">Oxygen transport</keyword>
<keyword evidence="4 8" id="KW-0349">Heme</keyword>
<reference evidence="10" key="2">
    <citation type="submission" date="2025-09" db="UniProtKB">
        <authorList>
            <consortium name="Ensembl"/>
        </authorList>
    </citation>
    <scope>IDENTIFICATION</scope>
</reference>